<feature type="signal peptide" evidence="1">
    <location>
        <begin position="1"/>
        <end position="35"/>
    </location>
</feature>
<dbReference type="OrthoDB" id="9773852at2"/>
<evidence type="ECO:0000256" key="1">
    <source>
        <dbReference type="SAM" id="SignalP"/>
    </source>
</evidence>
<name>E6S943_INTC7</name>
<dbReference type="GO" id="GO:0030435">
    <property type="term" value="P:sporulation resulting in formation of a cellular spore"/>
    <property type="evidence" value="ECO:0007669"/>
    <property type="project" value="InterPro"/>
</dbReference>
<dbReference type="Proteomes" id="UP000008914">
    <property type="component" value="Chromosome"/>
</dbReference>
<evidence type="ECO:0000259" key="2">
    <source>
        <dbReference type="Pfam" id="PF08486"/>
    </source>
</evidence>
<feature type="chain" id="PRO_5003210937" evidence="1">
    <location>
        <begin position="36"/>
        <end position="756"/>
    </location>
</feature>
<evidence type="ECO:0000313" key="4">
    <source>
        <dbReference type="Proteomes" id="UP000008914"/>
    </source>
</evidence>
<accession>E6S943</accession>
<proteinExistence type="predicted"/>
<dbReference type="NCBIfam" id="TIGR02669">
    <property type="entry name" value="SpoIID_LytB"/>
    <property type="match status" value="1"/>
</dbReference>
<dbReference type="InterPro" id="IPR006311">
    <property type="entry name" value="TAT_signal"/>
</dbReference>
<dbReference type="STRING" id="710696.Intca_2717"/>
<dbReference type="AlphaFoldDB" id="E6S943"/>
<keyword evidence="4" id="KW-1185">Reference proteome</keyword>
<dbReference type="KEGG" id="ica:Intca_2717"/>
<dbReference type="Pfam" id="PF08486">
    <property type="entry name" value="SpoIID"/>
    <property type="match status" value="1"/>
</dbReference>
<dbReference type="HOGENOM" id="CLU_416595_0_0_11"/>
<sequence length="756" mass="77899">MHTPPAVRRRRSRLLRAGAVVVALVSVAAAAPASAVTSADPAVATTPTVATALPDPVPGAEVYPRPADGTYDITGGGFGHGIGMSQYGAHGAALAGLTHGQILDFYYPGTQQGASPLTSLRVGVLADNDGVLTLPARPSLAATIGGTTETLPAAPTQWRVRATGATTNTCSLDSYDGSSWTVHRSGTICPVRFSTTVGTVDVLLPSERRVYRGTLLAIWRSASTVGTANDVEMQSYLRSVVPAEMPPSWADEALQSQAVAARTYAARRSGGTSWYDTCDTTACQVYRGLGRRNSDGSITSYEYATTDGAVAATDGVVLTYRFSDGVTRLATTMFSSSNGGQVAPGSPDHPYLEAHPDGYDDVSINSRHRWSASLPVTALESSFGINRVERLQVLARDGQGAWGGRILKVRVEGVTSAGAYTAVDTSGDALRAARPWPTYSSGLSSNYFSIAPTVTTVRLAGADRYATAAAVADARYSPGVDVVYVATGLTFPDALGGAARAGVTRGPLLLTRTSSLPTVTRDAIDRLQPARAVVLGGTASVEEPVAASLAPLTTSGDVQRVGEQDRYATAAALSGYYPSGLAVAYVASGENFPDALAGAAIAGRDRVPILLTRAGALPGVTADALRRLAPGRIVVVGGTATVSDTVVEQLRPLASSGNVARYAGADRYATAARVAAEYPTAATVYVASGQTFPDALAGAAAAGRDGVPILLTRSDTLPSSTRDALSRLNPARAYIVGGTATITDGVRAAILDAMSR</sequence>
<dbReference type="EMBL" id="CP002343">
    <property type="protein sequence ID" value="ADU49218.1"/>
    <property type="molecule type" value="Genomic_DNA"/>
</dbReference>
<dbReference type="PANTHER" id="PTHR30032:SF1">
    <property type="entry name" value="N-ACETYLMURAMOYL-L-ALANINE AMIDASE LYTC"/>
    <property type="match status" value="1"/>
</dbReference>
<dbReference type="PANTHER" id="PTHR30032">
    <property type="entry name" value="N-ACETYLMURAMOYL-L-ALANINE AMIDASE-RELATED"/>
    <property type="match status" value="1"/>
</dbReference>
<dbReference type="Pfam" id="PF04122">
    <property type="entry name" value="CW_binding_2"/>
    <property type="match status" value="3"/>
</dbReference>
<dbReference type="PROSITE" id="PS51318">
    <property type="entry name" value="TAT"/>
    <property type="match status" value="1"/>
</dbReference>
<dbReference type="InterPro" id="IPR051922">
    <property type="entry name" value="Bact_Sporulation_Assoc"/>
</dbReference>
<gene>
    <name evidence="3" type="ordered locus">Intca_2717</name>
</gene>
<protein>
    <submittedName>
        <fullName evidence="3">SpoIID/LytB domain protein</fullName>
    </submittedName>
</protein>
<keyword evidence="1" id="KW-0732">Signal</keyword>
<reference evidence="3 4" key="1">
    <citation type="journal article" date="2010" name="Stand. Genomic Sci.">
        <title>Complete genome sequence of Intrasporangium calvum type strain (7 KIP).</title>
        <authorList>
            <person name="Del Rio T.G."/>
            <person name="Chertkov O."/>
            <person name="Yasawong M."/>
            <person name="Lucas S."/>
            <person name="Deshpande S."/>
            <person name="Cheng J.F."/>
            <person name="Detter C."/>
            <person name="Tapia R."/>
            <person name="Han C."/>
            <person name="Goodwin L."/>
            <person name="Pitluck S."/>
            <person name="Liolios K."/>
            <person name="Ivanova N."/>
            <person name="Mavromatis K."/>
            <person name="Pati A."/>
            <person name="Chen A."/>
            <person name="Palaniappan K."/>
            <person name="Land M."/>
            <person name="Hauser L."/>
            <person name="Chang Y.J."/>
            <person name="Jeffries C.D."/>
            <person name="Rohde M."/>
            <person name="Pukall R."/>
            <person name="Sikorski J."/>
            <person name="Goker M."/>
            <person name="Woyke T."/>
            <person name="Bristow J."/>
            <person name="Eisen J.A."/>
            <person name="Markowitz V."/>
            <person name="Hugenholtz P."/>
            <person name="Kyrpides N.C."/>
            <person name="Klenk H.P."/>
            <person name="Lapidus A."/>
        </authorList>
    </citation>
    <scope>NUCLEOTIDE SEQUENCE [LARGE SCALE GENOMIC DNA]</scope>
    <source>
        <strain evidence="4">ATCC 23552 / DSM 43043 / JCM 3097 / NBRC 12989 / 7 KIP</strain>
    </source>
</reference>
<dbReference type="eggNOG" id="COG2385">
    <property type="taxonomic scope" value="Bacteria"/>
</dbReference>
<feature type="domain" description="Sporulation stage II protein D amidase enhancer LytB N-terminal" evidence="2">
    <location>
        <begin position="223"/>
        <end position="320"/>
    </location>
</feature>
<dbReference type="InterPro" id="IPR013693">
    <property type="entry name" value="SpoIID/LytB_N"/>
</dbReference>
<dbReference type="InterPro" id="IPR013486">
    <property type="entry name" value="SpoIID/LytB"/>
</dbReference>
<evidence type="ECO:0000313" key="3">
    <source>
        <dbReference type="EMBL" id="ADU49218.1"/>
    </source>
</evidence>
<organism evidence="3 4">
    <name type="scientific">Intrasporangium calvum (strain ATCC 23552 / DSM 43043 / JCM 3097 / NBRC 12989 / NCIMB 10167 / NRRL B-3866 / 7 KIP)</name>
    <dbReference type="NCBI Taxonomy" id="710696"/>
    <lineage>
        <taxon>Bacteria</taxon>
        <taxon>Bacillati</taxon>
        <taxon>Actinomycetota</taxon>
        <taxon>Actinomycetes</taxon>
        <taxon>Micrococcales</taxon>
        <taxon>Intrasporangiaceae</taxon>
        <taxon>Intrasporangium</taxon>
    </lineage>
</organism>
<dbReference type="InterPro" id="IPR007253">
    <property type="entry name" value="Cell_wall-bd_2"/>
</dbReference>
<dbReference type="Gene3D" id="3.40.50.12090">
    <property type="match status" value="1"/>
</dbReference>
<dbReference type="RefSeq" id="WP_013493532.1">
    <property type="nucleotide sequence ID" value="NC_014830.1"/>
</dbReference>